<reference evidence="10 11" key="1">
    <citation type="submission" date="2015-09" db="EMBL/GenBank/DDBJ databases">
        <title>Genome sequence, genome mining and natural product profiling of a biocontrol bacterium Streptomyces malaysiensis F913.</title>
        <authorList>
            <person name="Xu Y."/>
            <person name="Wei J."/>
            <person name="Xie J."/>
            <person name="Li T."/>
            <person name="Zhou Z."/>
        </authorList>
    </citation>
    <scope>NUCLEOTIDE SEQUENCE [LARGE SCALE GENOMIC DNA]</scope>
    <source>
        <strain evidence="10 11">F913</strain>
    </source>
</reference>
<dbReference type="PANTHER" id="PTHR43297">
    <property type="entry name" value="OLIGOPEPTIDE TRANSPORT ATP-BINDING PROTEIN APPD"/>
    <property type="match status" value="1"/>
</dbReference>
<dbReference type="InterPro" id="IPR013563">
    <property type="entry name" value="Oligopep_ABC_C"/>
</dbReference>
<keyword evidence="6" id="KW-0067">ATP-binding</keyword>
<dbReference type="SUPFAM" id="SSF52540">
    <property type="entry name" value="P-loop containing nucleoside triphosphate hydrolases"/>
    <property type="match status" value="2"/>
</dbReference>
<keyword evidence="3" id="KW-0813">Transport</keyword>
<dbReference type="PANTHER" id="PTHR43297:SF2">
    <property type="entry name" value="DIPEPTIDE TRANSPORT ATP-BINDING PROTEIN DPPD"/>
    <property type="match status" value="1"/>
</dbReference>
<feature type="compositionally biased region" description="Gly residues" evidence="8">
    <location>
        <begin position="369"/>
        <end position="379"/>
    </location>
</feature>
<evidence type="ECO:0000256" key="3">
    <source>
        <dbReference type="ARBA" id="ARBA00022448"/>
    </source>
</evidence>
<comment type="similarity">
    <text evidence="2">Belongs to the ABC transporter superfamily.</text>
</comment>
<dbReference type="EMBL" id="LJIW01000002">
    <property type="protein sequence ID" value="PNG93240.1"/>
    <property type="molecule type" value="Genomic_DNA"/>
</dbReference>
<dbReference type="PROSITE" id="PS00211">
    <property type="entry name" value="ABC_TRANSPORTER_1"/>
    <property type="match status" value="2"/>
</dbReference>
<dbReference type="Proteomes" id="UP000236520">
    <property type="component" value="Unassembled WGS sequence"/>
</dbReference>
<dbReference type="CDD" id="cd03257">
    <property type="entry name" value="ABC_NikE_OppD_transporters"/>
    <property type="match status" value="2"/>
</dbReference>
<evidence type="ECO:0000313" key="11">
    <source>
        <dbReference type="Proteomes" id="UP000236520"/>
    </source>
</evidence>
<feature type="compositionally biased region" description="Gly residues" evidence="8">
    <location>
        <begin position="353"/>
        <end position="362"/>
    </location>
</feature>
<keyword evidence="11" id="KW-1185">Reference proteome</keyword>
<dbReference type="InterPro" id="IPR003439">
    <property type="entry name" value="ABC_transporter-like_ATP-bd"/>
</dbReference>
<dbReference type="InterPro" id="IPR027417">
    <property type="entry name" value="P-loop_NTPase"/>
</dbReference>
<accession>A0A2J7YYX7</accession>
<evidence type="ECO:0000259" key="9">
    <source>
        <dbReference type="PROSITE" id="PS50893"/>
    </source>
</evidence>
<evidence type="ECO:0000256" key="2">
    <source>
        <dbReference type="ARBA" id="ARBA00005417"/>
    </source>
</evidence>
<dbReference type="GO" id="GO:0015833">
    <property type="term" value="P:peptide transport"/>
    <property type="evidence" value="ECO:0007669"/>
    <property type="project" value="InterPro"/>
</dbReference>
<dbReference type="InterPro" id="IPR017871">
    <property type="entry name" value="ABC_transporter-like_CS"/>
</dbReference>
<evidence type="ECO:0000313" key="10">
    <source>
        <dbReference type="EMBL" id="PNG93240.1"/>
    </source>
</evidence>
<evidence type="ECO:0000256" key="6">
    <source>
        <dbReference type="ARBA" id="ARBA00022840"/>
    </source>
</evidence>
<evidence type="ECO:0000256" key="7">
    <source>
        <dbReference type="ARBA" id="ARBA00023136"/>
    </source>
</evidence>
<dbReference type="AlphaFoldDB" id="A0A2J7YYX7"/>
<dbReference type="InterPro" id="IPR003593">
    <property type="entry name" value="AAA+_ATPase"/>
</dbReference>
<dbReference type="RefSeq" id="WP_250850952.1">
    <property type="nucleotide sequence ID" value="NZ_LJIW01000002.1"/>
</dbReference>
<comment type="caution">
    <text evidence="10">The sequence shown here is derived from an EMBL/GenBank/DDBJ whole genome shotgun (WGS) entry which is preliminary data.</text>
</comment>
<evidence type="ECO:0000256" key="1">
    <source>
        <dbReference type="ARBA" id="ARBA00004202"/>
    </source>
</evidence>
<keyword evidence="5" id="KW-0547">Nucleotide-binding</keyword>
<dbReference type="Pfam" id="PF00005">
    <property type="entry name" value="ABC_tran"/>
    <property type="match status" value="3"/>
</dbReference>
<dbReference type="GO" id="GO:0016887">
    <property type="term" value="F:ATP hydrolysis activity"/>
    <property type="evidence" value="ECO:0007669"/>
    <property type="project" value="InterPro"/>
</dbReference>
<sequence length="704" mass="71438">MTSLPAPIVSVDELSVAYRSGGREVPVVHEVSLAVRPGRTLALVGESGSGKSTVAATLLGHLRHGSRITGGRVAVDGRDVFALSARELRRLRGGTVAMVAQNAGHALTPSMRIGRQIAEAGGEVPVTELLEQVRLPRPRELARRYPHELSGGQQQRVAIAMAIAARPKVLVLDEPTTGLDVITQRGVLDLIGALREELGLAAVLVSHDLGVVAHMADEVCVLHAGRVVEAAPTRRLFTAPAAPYTRRLLSSVPRVTDAGLALVGEDGTREIRPRAEVPADAAEAVSVRDVTIDYGTAMRAVDGVSFSVRRGEVLALVGESGSGKSTIAWALAGLRVPSGGRMRAVAGGLPGGAAGGSAGGSAGAVAGRSSGGSSGGASGGPSADLSGAGSDGSAGGSPGGSPGLSPGGSAGGSPGGRSGASPGGRSGASPGGSAGGSPGGRSGASPGGRSGASPGGRSGASPGGRSGASPGALPGGDRDLGVPARRRPLALRRTVQLVFQNADTSLNPRRSVGDAVRRPLRFFGTAGSRGEAASRARQLIADVRLDPDFADRLPAQLSGGQRQRIGIARALAGEPEVLIADEITTGLDVSVQAEVLRLLDDLRRERELACLFISHDLAVVRGIADRVVVLRHGVVVEEGPTDVVFADPGHPYTRELMAAALEPEPGVGRVVAVVEGWEDAAEPDAIWDELGGGHRVRRWRSADG</sequence>
<dbReference type="PROSITE" id="PS50893">
    <property type="entry name" value="ABC_TRANSPORTER_2"/>
    <property type="match status" value="2"/>
</dbReference>
<evidence type="ECO:0000256" key="8">
    <source>
        <dbReference type="SAM" id="MobiDB-lite"/>
    </source>
</evidence>
<feature type="region of interest" description="Disordered" evidence="8">
    <location>
        <begin position="353"/>
        <end position="482"/>
    </location>
</feature>
<dbReference type="Pfam" id="PF08352">
    <property type="entry name" value="oligo_HPY"/>
    <property type="match status" value="2"/>
</dbReference>
<protein>
    <recommendedName>
        <fullName evidence="9">ABC transporter domain-containing protein</fullName>
    </recommendedName>
</protein>
<evidence type="ECO:0000256" key="4">
    <source>
        <dbReference type="ARBA" id="ARBA00022475"/>
    </source>
</evidence>
<dbReference type="NCBIfam" id="NF008453">
    <property type="entry name" value="PRK11308.1"/>
    <property type="match status" value="3"/>
</dbReference>
<dbReference type="GO" id="GO:0005886">
    <property type="term" value="C:plasma membrane"/>
    <property type="evidence" value="ECO:0007669"/>
    <property type="project" value="UniProtKB-SubCell"/>
</dbReference>
<dbReference type="GO" id="GO:0005524">
    <property type="term" value="F:ATP binding"/>
    <property type="evidence" value="ECO:0007669"/>
    <property type="project" value="UniProtKB-KW"/>
</dbReference>
<keyword evidence="4" id="KW-1003">Cell membrane</keyword>
<comment type="subcellular location">
    <subcellularLocation>
        <location evidence="1">Cell membrane</location>
        <topology evidence="1">Peripheral membrane protein</topology>
    </subcellularLocation>
</comment>
<dbReference type="SMART" id="SM00382">
    <property type="entry name" value="AAA"/>
    <property type="match status" value="2"/>
</dbReference>
<evidence type="ECO:0000256" key="5">
    <source>
        <dbReference type="ARBA" id="ARBA00022741"/>
    </source>
</evidence>
<feature type="domain" description="ABC transporter" evidence="9">
    <location>
        <begin position="9"/>
        <end position="249"/>
    </location>
</feature>
<dbReference type="InterPro" id="IPR050388">
    <property type="entry name" value="ABC_Ni/Peptide_Import"/>
</dbReference>
<keyword evidence="7" id="KW-0472">Membrane</keyword>
<organism evidence="10 11">
    <name type="scientific">Streptomyces malaysiensis</name>
    <dbReference type="NCBI Taxonomy" id="92644"/>
    <lineage>
        <taxon>Bacteria</taxon>
        <taxon>Bacillati</taxon>
        <taxon>Actinomycetota</taxon>
        <taxon>Actinomycetes</taxon>
        <taxon>Kitasatosporales</taxon>
        <taxon>Streptomycetaceae</taxon>
        <taxon>Streptomyces</taxon>
        <taxon>Streptomyces violaceusniger group</taxon>
    </lineage>
</organism>
<gene>
    <name evidence="10" type="ORF">SMF913_28705</name>
</gene>
<dbReference type="Gene3D" id="3.40.50.300">
    <property type="entry name" value="P-loop containing nucleotide triphosphate hydrolases"/>
    <property type="match status" value="3"/>
</dbReference>
<name>A0A2J7YYX7_STRMQ</name>
<feature type="compositionally biased region" description="Gly residues" evidence="8">
    <location>
        <begin position="389"/>
        <end position="466"/>
    </location>
</feature>
<feature type="domain" description="ABC transporter" evidence="9">
    <location>
        <begin position="285"/>
        <end position="657"/>
    </location>
</feature>
<proteinExistence type="inferred from homology"/>